<feature type="domain" description="Flagellar hook-length control protein-like C-terminal" evidence="2">
    <location>
        <begin position="343"/>
        <end position="421"/>
    </location>
</feature>
<gene>
    <name evidence="3" type="ORF">GF1_09210</name>
</gene>
<dbReference type="Gene3D" id="3.30.750.140">
    <property type="match status" value="1"/>
</dbReference>
<evidence type="ECO:0000259" key="2">
    <source>
        <dbReference type="Pfam" id="PF02120"/>
    </source>
</evidence>
<dbReference type="EMBL" id="AP024233">
    <property type="protein sequence ID" value="BCO08545.1"/>
    <property type="molecule type" value="Genomic_DNA"/>
</dbReference>
<feature type="region of interest" description="Disordered" evidence="1">
    <location>
        <begin position="421"/>
        <end position="443"/>
    </location>
</feature>
<evidence type="ECO:0000256" key="1">
    <source>
        <dbReference type="SAM" id="MobiDB-lite"/>
    </source>
</evidence>
<dbReference type="Proteomes" id="UP001063350">
    <property type="component" value="Chromosome"/>
</dbReference>
<dbReference type="InterPro" id="IPR038610">
    <property type="entry name" value="FliK-like_C_sf"/>
</dbReference>
<evidence type="ECO:0000313" key="4">
    <source>
        <dbReference type="Proteomes" id="UP001063350"/>
    </source>
</evidence>
<dbReference type="CDD" id="cd17470">
    <property type="entry name" value="T3SS_Flik_C"/>
    <property type="match status" value="1"/>
</dbReference>
<dbReference type="AlphaFoldDB" id="A0A915XHX3"/>
<organism evidence="3 4">
    <name type="scientific">Desulfolithobacter dissulfuricans</name>
    <dbReference type="NCBI Taxonomy" id="2795293"/>
    <lineage>
        <taxon>Bacteria</taxon>
        <taxon>Pseudomonadati</taxon>
        <taxon>Thermodesulfobacteriota</taxon>
        <taxon>Desulfobulbia</taxon>
        <taxon>Desulfobulbales</taxon>
        <taxon>Desulfobulbaceae</taxon>
        <taxon>Desulfolithobacter</taxon>
    </lineage>
</organism>
<keyword evidence="3" id="KW-0966">Cell projection</keyword>
<keyword evidence="3" id="KW-0282">Flagellum</keyword>
<dbReference type="KEGG" id="ddu:GF1_09210"/>
<feature type="compositionally biased region" description="Polar residues" evidence="1">
    <location>
        <begin position="299"/>
        <end position="313"/>
    </location>
</feature>
<feature type="compositionally biased region" description="Polar residues" evidence="1">
    <location>
        <begin position="19"/>
        <end position="37"/>
    </location>
</feature>
<dbReference type="RefSeq" id="WP_267928450.1">
    <property type="nucleotide sequence ID" value="NZ_AP024233.1"/>
</dbReference>
<dbReference type="InterPro" id="IPR021136">
    <property type="entry name" value="Flagellar_hook_control-like_C"/>
</dbReference>
<sequence>MQAIPTLPAEMTPAPVQATGVSTSEPGSSGKNFQTHLSAAHAQAGEQQPAATAKTPKGAPDKMAGKNGSGSEQNGATVEIDNGQLALAAGPGSAILLPQDSAQPTAAQTGNTLVPATGSSVTTLLAAITGEEKPASPGLDLTLPEQKEAGSADRPGNRLSQDVTVEHWSATFSSRIGQHNKTGQAAASQLPTDQVLPGEEAFLQEGALLSGKAQSRIPLSGDNSGAGHGMSRRQDITGHYLQSNLPTGMEQSARQLATGEQSLQNNNGQPGGRDALAADQLHNRINGQEKDPGLIFTLSQSNGEPVSSSQTTDPAPASGVKLPSGIMVPENHIVGQVVERFSMNQRLETGTVTLRLHPQELGELHMEIKVEQDNIKAHITTQNPQVQEILEKNMPRLREALEQQGMNLEQMEVSVAASDQNDSMPFQENPADHDHSGNLARSRGSTTDFATLLDDEADVVYASDARSLSVHA</sequence>
<accession>A0A915XHX3</accession>
<reference evidence="3" key="1">
    <citation type="submission" date="2020-12" db="EMBL/GenBank/DDBJ databases">
        <title>Desulfobium dissulfuricans gen. nov., sp. nov., a novel mesophilic, sulfate-reducing bacterium isolated from a deep-sea hydrothermal vent.</title>
        <authorList>
            <person name="Hashimoto Y."/>
            <person name="Tame A."/>
            <person name="Sawayama S."/>
            <person name="Miyazaki J."/>
            <person name="Takai K."/>
            <person name="Nakagawa S."/>
        </authorList>
    </citation>
    <scope>NUCLEOTIDE SEQUENCE</scope>
    <source>
        <strain evidence="3">GF1</strain>
    </source>
</reference>
<dbReference type="PANTHER" id="PTHR37533">
    <property type="entry name" value="FLAGELLAR HOOK-LENGTH CONTROL PROTEIN"/>
    <property type="match status" value="1"/>
</dbReference>
<evidence type="ECO:0000313" key="3">
    <source>
        <dbReference type="EMBL" id="BCO08545.1"/>
    </source>
</evidence>
<protein>
    <submittedName>
        <fullName evidence="3">Flagellar hook-length control protein</fullName>
    </submittedName>
</protein>
<feature type="region of interest" description="Disordered" evidence="1">
    <location>
        <begin position="1"/>
        <end position="76"/>
    </location>
</feature>
<feature type="region of interest" description="Disordered" evidence="1">
    <location>
        <begin position="299"/>
        <end position="323"/>
    </location>
</feature>
<name>A0A915XHX3_9BACT</name>
<keyword evidence="3" id="KW-0969">Cilium</keyword>
<dbReference type="PANTHER" id="PTHR37533:SF2">
    <property type="entry name" value="FLAGELLAR HOOK-LENGTH CONTROL PROTEIN"/>
    <property type="match status" value="1"/>
</dbReference>
<feature type="region of interest" description="Disordered" evidence="1">
    <location>
        <begin position="133"/>
        <end position="158"/>
    </location>
</feature>
<feature type="compositionally biased region" description="Low complexity" evidence="1">
    <location>
        <begin position="49"/>
        <end position="58"/>
    </location>
</feature>
<dbReference type="Pfam" id="PF02120">
    <property type="entry name" value="Flg_hook"/>
    <property type="match status" value="1"/>
</dbReference>
<dbReference type="InterPro" id="IPR052563">
    <property type="entry name" value="FliK"/>
</dbReference>
<proteinExistence type="predicted"/>
<keyword evidence="4" id="KW-1185">Reference proteome</keyword>